<dbReference type="GO" id="GO:0012505">
    <property type="term" value="C:endomembrane system"/>
    <property type="evidence" value="ECO:0007669"/>
    <property type="project" value="UniProtKB-SubCell"/>
</dbReference>
<dbReference type="EMBL" id="DTGT01000299">
    <property type="protein sequence ID" value="HGH61508.1"/>
    <property type="molecule type" value="Genomic_DNA"/>
</dbReference>
<evidence type="ECO:0000313" key="7">
    <source>
        <dbReference type="EMBL" id="HGH61508.1"/>
    </source>
</evidence>
<feature type="transmembrane region" description="Helical" evidence="5">
    <location>
        <begin position="50"/>
        <end position="70"/>
    </location>
</feature>
<keyword evidence="2 5" id="KW-0812">Transmembrane</keyword>
<comment type="caution">
    <text evidence="7">The sequence shown here is derived from an EMBL/GenBank/DDBJ whole genome shotgun (WGS) entry which is preliminary data.</text>
</comment>
<feature type="transmembrane region" description="Helical" evidence="5">
    <location>
        <begin position="166"/>
        <end position="190"/>
    </location>
</feature>
<feature type="domain" description="Major facilitator superfamily (MFS) profile" evidence="6">
    <location>
        <begin position="16"/>
        <end position="429"/>
    </location>
</feature>
<feature type="transmembrane region" description="Helical" evidence="5">
    <location>
        <begin position="105"/>
        <end position="125"/>
    </location>
</feature>
<reference evidence="7" key="1">
    <citation type="journal article" date="2020" name="mSystems">
        <title>Genome- and Community-Level Interaction Insights into Carbon Utilization and Element Cycling Functions of Hydrothermarchaeota in Hydrothermal Sediment.</title>
        <authorList>
            <person name="Zhou Z."/>
            <person name="Liu Y."/>
            <person name="Xu W."/>
            <person name="Pan J."/>
            <person name="Luo Z.H."/>
            <person name="Li M."/>
        </authorList>
    </citation>
    <scope>NUCLEOTIDE SEQUENCE [LARGE SCALE GENOMIC DNA]</scope>
    <source>
        <strain evidence="7">SpSt-769</strain>
    </source>
</reference>
<feature type="transmembrane region" description="Helical" evidence="5">
    <location>
        <begin position="233"/>
        <end position="254"/>
    </location>
</feature>
<feature type="transmembrane region" description="Helical" evidence="5">
    <location>
        <begin position="82"/>
        <end position="99"/>
    </location>
</feature>
<dbReference type="InterPro" id="IPR020846">
    <property type="entry name" value="MFS_dom"/>
</dbReference>
<dbReference type="InterPro" id="IPR011701">
    <property type="entry name" value="MFS"/>
</dbReference>
<dbReference type="Pfam" id="PF07690">
    <property type="entry name" value="MFS_1"/>
    <property type="match status" value="1"/>
</dbReference>
<evidence type="ECO:0000256" key="5">
    <source>
        <dbReference type="SAM" id="Phobius"/>
    </source>
</evidence>
<feature type="transmembrane region" description="Helical" evidence="5">
    <location>
        <begin position="274"/>
        <end position="292"/>
    </location>
</feature>
<dbReference type="PIRSF" id="PIRSF002808">
    <property type="entry name" value="Hexose_phosphate_transp"/>
    <property type="match status" value="1"/>
</dbReference>
<dbReference type="InterPro" id="IPR036259">
    <property type="entry name" value="MFS_trans_sf"/>
</dbReference>
<dbReference type="GO" id="GO:0016020">
    <property type="term" value="C:membrane"/>
    <property type="evidence" value="ECO:0007669"/>
    <property type="project" value="InterPro"/>
</dbReference>
<feature type="transmembrane region" description="Helical" evidence="5">
    <location>
        <begin position="304"/>
        <end position="322"/>
    </location>
</feature>
<evidence type="ECO:0000256" key="4">
    <source>
        <dbReference type="ARBA" id="ARBA00023136"/>
    </source>
</evidence>
<dbReference type="PANTHER" id="PTHR43826">
    <property type="entry name" value="GLUCOSE-6-PHOSPHATE EXCHANGER SLC37A4"/>
    <property type="match status" value="1"/>
</dbReference>
<protein>
    <submittedName>
        <fullName evidence="7">MFS transporter</fullName>
    </submittedName>
</protein>
<dbReference type="InterPro" id="IPR000849">
    <property type="entry name" value="Sugar_P_transporter"/>
</dbReference>
<gene>
    <name evidence="7" type="ORF">ENV54_09445</name>
</gene>
<dbReference type="GO" id="GO:0061513">
    <property type="term" value="F:glucose 6-phosphate:phosphate antiporter activity"/>
    <property type="evidence" value="ECO:0007669"/>
    <property type="project" value="TreeGrafter"/>
</dbReference>
<organism evidence="7">
    <name type="scientific">Desulfomonile tiedjei</name>
    <dbReference type="NCBI Taxonomy" id="2358"/>
    <lineage>
        <taxon>Bacteria</taxon>
        <taxon>Pseudomonadati</taxon>
        <taxon>Thermodesulfobacteriota</taxon>
        <taxon>Desulfomonilia</taxon>
        <taxon>Desulfomonilales</taxon>
        <taxon>Desulfomonilaceae</taxon>
        <taxon>Desulfomonile</taxon>
    </lineage>
</organism>
<feature type="transmembrane region" description="Helical" evidence="5">
    <location>
        <begin position="361"/>
        <end position="383"/>
    </location>
</feature>
<feature type="transmembrane region" description="Helical" evidence="5">
    <location>
        <begin position="137"/>
        <end position="160"/>
    </location>
</feature>
<evidence type="ECO:0000259" key="6">
    <source>
        <dbReference type="PROSITE" id="PS50850"/>
    </source>
</evidence>
<dbReference type="SUPFAM" id="SSF103473">
    <property type="entry name" value="MFS general substrate transporter"/>
    <property type="match status" value="1"/>
</dbReference>
<keyword evidence="4 5" id="KW-0472">Membrane</keyword>
<evidence type="ECO:0000256" key="3">
    <source>
        <dbReference type="ARBA" id="ARBA00022989"/>
    </source>
</evidence>
<feature type="transmembrane region" description="Helical" evidence="5">
    <location>
        <begin position="12"/>
        <end position="30"/>
    </location>
</feature>
<sequence>MEESLKSKVLRYRWAIFWVMAVAYVFVYFHRLCPAVVALDLQKDLAATGGFMGLLASAYFYPYAIMQLPAGLLSDSIGPRKTVTVFLSLAGIGSIVFGMTPGMGIAVASRVLVGIGVSMVFIPTMKILSQWFRVREFAFMTAILNTMGGVGALTAATPLALMTGYFGWRLSFELIGAATIVIAAIVWLLVRNRPEDRGWPSLAEIDNIGTEALPPPQVIPLWEGAKKVVTEPYFWPIAVWFFCLVGIFFSFGGLWAGPYLMHVYGMSRAEAGHILNMIAVGLIVGSPLMSALSDRFFRSRKKVLMLFSGVLVILMAMLNLFPDHLSVPALYIGMFLFSVSSSAIVVIGFTTTKELFPVEIAGTSVGTVNLFPFLGGAILQPVLGWVLEWHPKTATGAYSLEGYQAVFLVLLVVSLAALISSLFMKETFPLQK</sequence>
<accession>A0A7C4ASH3</accession>
<proteinExistence type="predicted"/>
<dbReference type="Gene3D" id="1.20.1250.20">
    <property type="entry name" value="MFS general substrate transporter like domains"/>
    <property type="match status" value="2"/>
</dbReference>
<dbReference type="GO" id="GO:0035435">
    <property type="term" value="P:phosphate ion transmembrane transport"/>
    <property type="evidence" value="ECO:0007669"/>
    <property type="project" value="TreeGrafter"/>
</dbReference>
<feature type="transmembrane region" description="Helical" evidence="5">
    <location>
        <begin position="403"/>
        <end position="424"/>
    </location>
</feature>
<dbReference type="PROSITE" id="PS50850">
    <property type="entry name" value="MFS"/>
    <property type="match status" value="1"/>
</dbReference>
<evidence type="ECO:0000256" key="2">
    <source>
        <dbReference type="ARBA" id="ARBA00022692"/>
    </source>
</evidence>
<dbReference type="InterPro" id="IPR051337">
    <property type="entry name" value="OPA_Antiporter"/>
</dbReference>
<feature type="transmembrane region" description="Helical" evidence="5">
    <location>
        <begin position="328"/>
        <end position="349"/>
    </location>
</feature>
<evidence type="ECO:0000256" key="1">
    <source>
        <dbReference type="ARBA" id="ARBA00004127"/>
    </source>
</evidence>
<comment type="subcellular location">
    <subcellularLocation>
        <location evidence="1">Endomembrane system</location>
        <topology evidence="1">Multi-pass membrane protein</topology>
    </subcellularLocation>
</comment>
<keyword evidence="3 5" id="KW-1133">Transmembrane helix</keyword>
<name>A0A7C4ASH3_9BACT</name>
<dbReference type="PANTHER" id="PTHR43826:SF3">
    <property type="entry name" value="GLUCOSE-6-PHOSPHATE EXCHANGER SLC37A4"/>
    <property type="match status" value="1"/>
</dbReference>
<dbReference type="AlphaFoldDB" id="A0A7C4ASH3"/>